<feature type="transmembrane region" description="Helical" evidence="1">
    <location>
        <begin position="259"/>
        <end position="278"/>
    </location>
</feature>
<keyword evidence="1" id="KW-0472">Membrane</keyword>
<evidence type="ECO:0000313" key="3">
    <source>
        <dbReference type="Proteomes" id="UP001304671"/>
    </source>
</evidence>
<feature type="transmembrane region" description="Helical" evidence="1">
    <location>
        <begin position="284"/>
        <end position="307"/>
    </location>
</feature>
<accession>A0ABU5QLR6</accession>
<reference evidence="2 3" key="1">
    <citation type="submission" date="2023-12" db="EMBL/GenBank/DDBJ databases">
        <title>Novel species of the genus Arcicella isolated from rivers.</title>
        <authorList>
            <person name="Lu H."/>
        </authorList>
    </citation>
    <scope>NUCLEOTIDE SEQUENCE [LARGE SCALE GENOMIC DNA]</scope>
    <source>
        <strain evidence="2 3">LMG 21963</strain>
    </source>
</reference>
<dbReference type="PANTHER" id="PTHR35337">
    <property type="entry name" value="SLR1478 PROTEIN"/>
    <property type="match status" value="1"/>
</dbReference>
<sequence length="322" mass="36841">MREALFKKHNLDKWQEFEEDSVNVNPDILSERFVELTDDLSYARTFYPDSPTTQYLNGLTSTLFSKIYSNKREKANRFITFWKVELPTLFYNSQRQLLFSFIIFSISALLGAVSAAYDDSFARLILGDSYVEMTLENIEKGDPLAIYGNEDEITMFFMITINNIKVSFITFVMGILFSIGTGYFLVFNGIMVGVFQYFCYQHGFLETSLLTIWLHGTLEISSIVIAGCAGLVMGNSLLFPKTFTRLASFKKGAKQGLKIIIGLVPLFIVAGFIESFLTRKHLSLIPSLMIILPSALFIIWYFVVYPIQLNRFRNEKNTQNNL</sequence>
<proteinExistence type="predicted"/>
<dbReference type="EMBL" id="JAYFUL010000012">
    <property type="protein sequence ID" value="MEA5258007.1"/>
    <property type="molecule type" value="Genomic_DNA"/>
</dbReference>
<dbReference type="InterPro" id="IPR002798">
    <property type="entry name" value="SpoIIM-like"/>
</dbReference>
<evidence type="ECO:0000313" key="2">
    <source>
        <dbReference type="EMBL" id="MEA5258007.1"/>
    </source>
</evidence>
<feature type="transmembrane region" description="Helical" evidence="1">
    <location>
        <begin position="97"/>
        <end position="117"/>
    </location>
</feature>
<dbReference type="Pfam" id="PF01944">
    <property type="entry name" value="SpoIIM"/>
    <property type="match status" value="1"/>
</dbReference>
<keyword evidence="1" id="KW-0812">Transmembrane</keyword>
<name>A0ABU5QLR6_9BACT</name>
<protein>
    <submittedName>
        <fullName evidence="2">Stage II sporulation protein M</fullName>
    </submittedName>
</protein>
<dbReference type="Proteomes" id="UP001304671">
    <property type="component" value="Unassembled WGS sequence"/>
</dbReference>
<feature type="transmembrane region" description="Helical" evidence="1">
    <location>
        <begin position="183"/>
        <end position="200"/>
    </location>
</feature>
<dbReference type="PANTHER" id="PTHR35337:SF1">
    <property type="entry name" value="SLR1478 PROTEIN"/>
    <property type="match status" value="1"/>
</dbReference>
<dbReference type="RefSeq" id="WP_323248791.1">
    <property type="nucleotide sequence ID" value="NZ_JAYFUL010000012.1"/>
</dbReference>
<keyword evidence="1" id="KW-1133">Transmembrane helix</keyword>
<feature type="transmembrane region" description="Helical" evidence="1">
    <location>
        <begin position="220"/>
        <end position="239"/>
    </location>
</feature>
<organism evidence="2 3">
    <name type="scientific">Arcicella aquatica</name>
    <dbReference type="NCBI Taxonomy" id="217141"/>
    <lineage>
        <taxon>Bacteria</taxon>
        <taxon>Pseudomonadati</taxon>
        <taxon>Bacteroidota</taxon>
        <taxon>Cytophagia</taxon>
        <taxon>Cytophagales</taxon>
        <taxon>Flectobacillaceae</taxon>
        <taxon>Arcicella</taxon>
    </lineage>
</organism>
<evidence type="ECO:0000256" key="1">
    <source>
        <dbReference type="SAM" id="Phobius"/>
    </source>
</evidence>
<feature type="transmembrane region" description="Helical" evidence="1">
    <location>
        <begin position="153"/>
        <end position="176"/>
    </location>
</feature>
<comment type="caution">
    <text evidence="2">The sequence shown here is derived from an EMBL/GenBank/DDBJ whole genome shotgun (WGS) entry which is preliminary data.</text>
</comment>
<keyword evidence="3" id="KW-1185">Reference proteome</keyword>
<gene>
    <name evidence="2" type="ORF">VB264_09445</name>
</gene>